<keyword evidence="1" id="KW-0812">Transmembrane</keyword>
<organism evidence="3 4">
    <name type="scientific">Mariniblastus fucicola</name>
    <dbReference type="NCBI Taxonomy" id="980251"/>
    <lineage>
        <taxon>Bacteria</taxon>
        <taxon>Pseudomonadati</taxon>
        <taxon>Planctomycetota</taxon>
        <taxon>Planctomycetia</taxon>
        <taxon>Pirellulales</taxon>
        <taxon>Pirellulaceae</taxon>
        <taxon>Mariniblastus</taxon>
    </lineage>
</organism>
<evidence type="ECO:0000256" key="1">
    <source>
        <dbReference type="SAM" id="Phobius"/>
    </source>
</evidence>
<name>A0A5B9P405_9BACT</name>
<evidence type="ECO:0000259" key="2">
    <source>
        <dbReference type="Pfam" id="PF13937"/>
    </source>
</evidence>
<dbReference type="OrthoDB" id="9797746at2"/>
<dbReference type="InterPro" id="IPR019886">
    <property type="entry name" value="Na_symporter_ssu"/>
</dbReference>
<dbReference type="RefSeq" id="WP_084416688.1">
    <property type="nucleotide sequence ID" value="NZ_CP042912.1"/>
</dbReference>
<protein>
    <recommendedName>
        <fullName evidence="2">Sodium symporter small subunit domain-containing protein</fullName>
    </recommendedName>
</protein>
<sequence length="115" mass="12945">MNLPENAPSDEGTIDTNPFSAKSISDKSVANNVDYWKKSLNVVYIVLGFWAFISLGCGVLFRDFLDANMPNVGNAPFGFWMAQQGSIIGFLILLFLYMVLMNRIDRRHGFDEDDV</sequence>
<dbReference type="EMBL" id="CP042912">
    <property type="protein sequence ID" value="QEG21337.1"/>
    <property type="molecule type" value="Genomic_DNA"/>
</dbReference>
<keyword evidence="1" id="KW-0472">Membrane</keyword>
<dbReference type="AlphaFoldDB" id="A0A5B9P405"/>
<dbReference type="STRING" id="980251.GCA_001642875_01747"/>
<reference evidence="3 4" key="1">
    <citation type="submission" date="2019-08" db="EMBL/GenBank/DDBJ databases">
        <title>Deep-cultivation of Planctomycetes and their phenomic and genomic characterization uncovers novel biology.</title>
        <authorList>
            <person name="Wiegand S."/>
            <person name="Jogler M."/>
            <person name="Boedeker C."/>
            <person name="Pinto D."/>
            <person name="Vollmers J."/>
            <person name="Rivas-Marin E."/>
            <person name="Kohn T."/>
            <person name="Peeters S.H."/>
            <person name="Heuer A."/>
            <person name="Rast P."/>
            <person name="Oberbeckmann S."/>
            <person name="Bunk B."/>
            <person name="Jeske O."/>
            <person name="Meyerdierks A."/>
            <person name="Storesund J.E."/>
            <person name="Kallscheuer N."/>
            <person name="Luecker S."/>
            <person name="Lage O.M."/>
            <person name="Pohl T."/>
            <person name="Merkel B.J."/>
            <person name="Hornburger P."/>
            <person name="Mueller R.-W."/>
            <person name="Bruemmer F."/>
            <person name="Labrenz M."/>
            <person name="Spormann A.M."/>
            <person name="Op den Camp H."/>
            <person name="Overmann J."/>
            <person name="Amann R."/>
            <person name="Jetten M.S.M."/>
            <person name="Mascher T."/>
            <person name="Medema M.H."/>
            <person name="Devos D.P."/>
            <person name="Kaster A.-K."/>
            <person name="Ovreas L."/>
            <person name="Rohde M."/>
            <person name="Galperin M.Y."/>
            <person name="Jogler C."/>
        </authorList>
    </citation>
    <scope>NUCLEOTIDE SEQUENCE [LARGE SCALE GENOMIC DNA]</scope>
    <source>
        <strain evidence="3 4">FC18</strain>
    </source>
</reference>
<evidence type="ECO:0000313" key="4">
    <source>
        <dbReference type="Proteomes" id="UP000322214"/>
    </source>
</evidence>
<proteinExistence type="predicted"/>
<feature type="transmembrane region" description="Helical" evidence="1">
    <location>
        <begin position="81"/>
        <end position="100"/>
    </location>
</feature>
<dbReference type="KEGG" id="mff:MFFC18_11930"/>
<feature type="transmembrane region" description="Helical" evidence="1">
    <location>
        <begin position="42"/>
        <end position="61"/>
    </location>
</feature>
<dbReference type="NCBIfam" id="TIGR03647">
    <property type="entry name" value="Na_symport_sm"/>
    <property type="match status" value="1"/>
</dbReference>
<accession>A0A5B9P405</accession>
<gene>
    <name evidence="3" type="ORF">MFFC18_11930</name>
</gene>
<keyword evidence="1" id="KW-1133">Transmembrane helix</keyword>
<feature type="domain" description="Sodium symporter small subunit" evidence="2">
    <location>
        <begin position="34"/>
        <end position="110"/>
    </location>
</feature>
<dbReference type="Proteomes" id="UP000322214">
    <property type="component" value="Chromosome"/>
</dbReference>
<keyword evidence="4" id="KW-1185">Reference proteome</keyword>
<dbReference type="Pfam" id="PF13937">
    <property type="entry name" value="DUF4212"/>
    <property type="match status" value="1"/>
</dbReference>
<evidence type="ECO:0000313" key="3">
    <source>
        <dbReference type="EMBL" id="QEG21337.1"/>
    </source>
</evidence>